<dbReference type="Gramene" id="Kaladp0977s0007.1.v1.1">
    <property type="protein sequence ID" value="Kaladp0977s0007.1.v1.1"/>
    <property type="gene ID" value="Kaladp0977s0007.v1.1"/>
</dbReference>
<feature type="region of interest" description="Disordered" evidence="1">
    <location>
        <begin position="1"/>
        <end position="21"/>
    </location>
</feature>
<proteinExistence type="predicted"/>
<organism evidence="2 3">
    <name type="scientific">Kalanchoe fedtschenkoi</name>
    <name type="common">Lavender scallops</name>
    <name type="synonym">South American air plant</name>
    <dbReference type="NCBI Taxonomy" id="63787"/>
    <lineage>
        <taxon>Eukaryota</taxon>
        <taxon>Viridiplantae</taxon>
        <taxon>Streptophyta</taxon>
        <taxon>Embryophyta</taxon>
        <taxon>Tracheophyta</taxon>
        <taxon>Spermatophyta</taxon>
        <taxon>Magnoliopsida</taxon>
        <taxon>eudicotyledons</taxon>
        <taxon>Gunneridae</taxon>
        <taxon>Pentapetalae</taxon>
        <taxon>Saxifragales</taxon>
        <taxon>Crassulaceae</taxon>
        <taxon>Kalanchoe</taxon>
    </lineage>
</organism>
<name>A0A7N0VJK2_KALFE</name>
<dbReference type="EnsemblPlants" id="Kaladp0977s0007.1.v1.1">
    <property type="protein sequence ID" value="Kaladp0977s0007.1.v1.1"/>
    <property type="gene ID" value="Kaladp0977s0007.v1.1"/>
</dbReference>
<dbReference type="Proteomes" id="UP000594263">
    <property type="component" value="Unplaced"/>
</dbReference>
<accession>A0A7N0VJK2</accession>
<keyword evidence="3" id="KW-1185">Reference proteome</keyword>
<evidence type="ECO:0000313" key="2">
    <source>
        <dbReference type="EnsemblPlants" id="Kaladp0977s0007.1.v1.1"/>
    </source>
</evidence>
<protein>
    <submittedName>
        <fullName evidence="2">Uncharacterized protein</fullName>
    </submittedName>
</protein>
<dbReference type="AlphaFoldDB" id="A0A7N0VJK2"/>
<evidence type="ECO:0000313" key="3">
    <source>
        <dbReference type="Proteomes" id="UP000594263"/>
    </source>
</evidence>
<sequence length="60" mass="6430">MDRPSIPAGGRPVTSAASRERVVIPNQHGEKLVGILHETGSKELVVICHGFRSSKVGRLV</sequence>
<evidence type="ECO:0000256" key="1">
    <source>
        <dbReference type="SAM" id="MobiDB-lite"/>
    </source>
</evidence>
<reference evidence="2" key="1">
    <citation type="submission" date="2021-01" db="UniProtKB">
        <authorList>
            <consortium name="EnsemblPlants"/>
        </authorList>
    </citation>
    <scope>IDENTIFICATION</scope>
</reference>